<dbReference type="AlphaFoldDB" id="G2XPM6"/>
<evidence type="ECO:0000259" key="2">
    <source>
        <dbReference type="SMART" id="SM00343"/>
    </source>
</evidence>
<feature type="compositionally biased region" description="Basic and acidic residues" evidence="1">
    <location>
        <begin position="545"/>
        <end position="555"/>
    </location>
</feature>
<dbReference type="InterPro" id="IPR001878">
    <property type="entry name" value="Znf_CCHC"/>
</dbReference>
<dbReference type="GO" id="GO:0008270">
    <property type="term" value="F:zinc ion binding"/>
    <property type="evidence" value="ECO:0007669"/>
    <property type="project" value="InterPro"/>
</dbReference>
<sequence>MANNPEFDIDIFSNSGGDQPLQKTKQISEPVANTGTMPLQNSIDLPILPGPPSSTPIGPRTQTRTAQYGMPQRTQIDNQSHYSNYNQKNDRNHATRPPISHRGRGVRGMSRQIRHTKEKIFCPRCLKDDHKLKDCVNCSHDGYMDGCPKCGTLDHQFFECHMSLKPNEEYHFTRHCRRNRPPWRLRKDHRDCRKILDGKDMSEPDDIPWTAAFSKRNINSVLPRTVVDPAWQNYDSVPMQISESQQHHIPGFSTQWSWDRTKFTTPPKKPSSLGQFRRPSNQNQEDEYDGSYYADDEVPGYIPDGTEDDTDWPSKDLVVREWTMRQEKVRKSIPRLRAQPPPSSTQAVNISIKKRGISITSGDARIQINVDGNETFESTPETETFEVARKRTSNEAALEESSRKKFRPMEDASIDVNLLNRVKDRVSLNQTRLDFMDVDSTEPSRIEPIAPRRRMPGSESIEPPRRRLPGSEDIEPIAPRRRMPGSEIIEPPRRRLPGSESIEPPRRRLPGSEDIEPIAPRRRLPGPESIEPPRRRLPGSENIELNERDRQRQPDTIKYRAGIMGDYQVYKKCIKCGSTEHLSYQPACPLHRSNQK</sequence>
<feature type="region of interest" description="Disordered" evidence="1">
    <location>
        <begin position="1"/>
        <end position="23"/>
    </location>
</feature>
<feature type="compositionally biased region" description="Polar residues" evidence="1">
    <location>
        <begin position="12"/>
        <end position="23"/>
    </location>
</feature>
<organism evidence="3 4">
    <name type="scientific">Botryotinia fuckeliana (strain T4)</name>
    <name type="common">Noble rot fungus</name>
    <name type="synonym">Botrytis cinerea</name>
    <dbReference type="NCBI Taxonomy" id="999810"/>
    <lineage>
        <taxon>Eukaryota</taxon>
        <taxon>Fungi</taxon>
        <taxon>Dikarya</taxon>
        <taxon>Ascomycota</taxon>
        <taxon>Pezizomycotina</taxon>
        <taxon>Leotiomycetes</taxon>
        <taxon>Helotiales</taxon>
        <taxon>Sclerotiniaceae</taxon>
        <taxon>Botrytis</taxon>
    </lineage>
</organism>
<feature type="region of interest" description="Disordered" evidence="1">
    <location>
        <begin position="69"/>
        <end position="110"/>
    </location>
</feature>
<feature type="region of interest" description="Disordered" evidence="1">
    <location>
        <begin position="259"/>
        <end position="294"/>
    </location>
</feature>
<feature type="compositionally biased region" description="Acidic residues" evidence="1">
    <location>
        <begin position="284"/>
        <end position="294"/>
    </location>
</feature>
<dbReference type="SMART" id="SM00343">
    <property type="entry name" value="ZnF_C2HC"/>
    <property type="match status" value="3"/>
</dbReference>
<evidence type="ECO:0000256" key="1">
    <source>
        <dbReference type="SAM" id="MobiDB-lite"/>
    </source>
</evidence>
<feature type="domain" description="CCHC-type" evidence="2">
    <location>
        <begin position="572"/>
        <end position="590"/>
    </location>
</feature>
<reference evidence="4" key="1">
    <citation type="journal article" date="2011" name="PLoS Genet.">
        <title>Genomic analysis of the necrotrophic fungal pathogens Sclerotinia sclerotiorum and Botrytis cinerea.</title>
        <authorList>
            <person name="Amselem J."/>
            <person name="Cuomo C.A."/>
            <person name="van Kan J.A."/>
            <person name="Viaud M."/>
            <person name="Benito E.P."/>
            <person name="Couloux A."/>
            <person name="Coutinho P.M."/>
            <person name="de Vries R.P."/>
            <person name="Dyer P.S."/>
            <person name="Fillinger S."/>
            <person name="Fournier E."/>
            <person name="Gout L."/>
            <person name="Hahn M."/>
            <person name="Kohn L."/>
            <person name="Lapalu N."/>
            <person name="Plummer K.M."/>
            <person name="Pradier J.M."/>
            <person name="Quevillon E."/>
            <person name="Sharon A."/>
            <person name="Simon A."/>
            <person name="ten Have A."/>
            <person name="Tudzynski B."/>
            <person name="Tudzynski P."/>
            <person name="Wincker P."/>
            <person name="Andrew M."/>
            <person name="Anthouard V."/>
            <person name="Beever R.E."/>
            <person name="Beffa R."/>
            <person name="Benoit I."/>
            <person name="Bouzid O."/>
            <person name="Brault B."/>
            <person name="Chen Z."/>
            <person name="Choquer M."/>
            <person name="Collemare J."/>
            <person name="Cotton P."/>
            <person name="Danchin E.G."/>
            <person name="Da Silva C."/>
            <person name="Gautier A."/>
            <person name="Giraud C."/>
            <person name="Giraud T."/>
            <person name="Gonzalez C."/>
            <person name="Grossetete S."/>
            <person name="Guldener U."/>
            <person name="Henrissat B."/>
            <person name="Howlett B.J."/>
            <person name="Kodira C."/>
            <person name="Kretschmer M."/>
            <person name="Lappartient A."/>
            <person name="Leroch M."/>
            <person name="Levis C."/>
            <person name="Mauceli E."/>
            <person name="Neuveglise C."/>
            <person name="Oeser B."/>
            <person name="Pearson M."/>
            <person name="Poulain J."/>
            <person name="Poussereau N."/>
            <person name="Quesneville H."/>
            <person name="Rascle C."/>
            <person name="Schumacher J."/>
            <person name="Segurens B."/>
            <person name="Sexton A."/>
            <person name="Silva E."/>
            <person name="Sirven C."/>
            <person name="Soanes D.M."/>
            <person name="Talbot N.J."/>
            <person name="Templeton M."/>
            <person name="Yandava C."/>
            <person name="Yarden O."/>
            <person name="Zeng Q."/>
            <person name="Rollins J.A."/>
            <person name="Lebrun M.H."/>
            <person name="Dickman M."/>
        </authorList>
    </citation>
    <scope>NUCLEOTIDE SEQUENCE [LARGE SCALE GENOMIC DNA]</scope>
    <source>
        <strain evidence="4">T4</strain>
    </source>
</reference>
<dbReference type="Proteomes" id="UP000008177">
    <property type="component" value="Unplaced contigs"/>
</dbReference>
<feature type="compositionally biased region" description="Polar residues" evidence="1">
    <location>
        <begin position="69"/>
        <end position="87"/>
    </location>
</feature>
<accession>G2XPM6</accession>
<protein>
    <recommendedName>
        <fullName evidence="2">CCHC-type domain-containing protein</fullName>
    </recommendedName>
</protein>
<evidence type="ECO:0000313" key="4">
    <source>
        <dbReference type="Proteomes" id="UP000008177"/>
    </source>
</evidence>
<feature type="domain" description="CCHC-type" evidence="2">
    <location>
        <begin position="146"/>
        <end position="162"/>
    </location>
</feature>
<dbReference type="STRING" id="999810.G2XPM6"/>
<feature type="domain" description="CCHC-type" evidence="2">
    <location>
        <begin position="121"/>
        <end position="137"/>
    </location>
</feature>
<proteinExistence type="predicted"/>
<dbReference type="OrthoDB" id="4777753at2759"/>
<dbReference type="GO" id="GO:0003676">
    <property type="term" value="F:nucleic acid binding"/>
    <property type="evidence" value="ECO:0007669"/>
    <property type="project" value="InterPro"/>
</dbReference>
<dbReference type="InParanoid" id="G2XPM6"/>
<gene>
    <name evidence="3" type="ORF">BofuT4_P072490.1</name>
</gene>
<dbReference type="EMBL" id="FQ790249">
    <property type="protein sequence ID" value="CCD33570.1"/>
    <property type="molecule type" value="Genomic_DNA"/>
</dbReference>
<feature type="region of interest" description="Disordered" evidence="1">
    <location>
        <begin position="439"/>
        <end position="555"/>
    </location>
</feature>
<dbReference type="HOGENOM" id="CLU_516774_0_0_1"/>
<evidence type="ECO:0000313" key="3">
    <source>
        <dbReference type="EMBL" id="CCD33570.1"/>
    </source>
</evidence>
<name>G2XPM6_BOTF4</name>
<feature type="compositionally biased region" description="Polar residues" evidence="1">
    <location>
        <begin position="272"/>
        <end position="283"/>
    </location>
</feature>